<reference evidence="1" key="2">
    <citation type="submission" date="2022-01" db="EMBL/GenBank/DDBJ databases">
        <authorList>
            <person name="Yamashiro T."/>
            <person name="Shiraishi A."/>
            <person name="Satake H."/>
            <person name="Nakayama K."/>
        </authorList>
    </citation>
    <scope>NUCLEOTIDE SEQUENCE</scope>
</reference>
<dbReference type="Proteomes" id="UP001151760">
    <property type="component" value="Unassembled WGS sequence"/>
</dbReference>
<evidence type="ECO:0000313" key="1">
    <source>
        <dbReference type="EMBL" id="GJT00689.1"/>
    </source>
</evidence>
<accession>A0ABQ5AHV1</accession>
<name>A0ABQ5AHV1_9ASTR</name>
<dbReference type="EMBL" id="BQNB010012214">
    <property type="protein sequence ID" value="GJT00689.1"/>
    <property type="molecule type" value="Genomic_DNA"/>
</dbReference>
<reference evidence="1" key="1">
    <citation type="journal article" date="2022" name="Int. J. Mol. Sci.">
        <title>Draft Genome of Tanacetum Coccineum: Genomic Comparison of Closely Related Tanacetum-Family Plants.</title>
        <authorList>
            <person name="Yamashiro T."/>
            <person name="Shiraishi A."/>
            <person name="Nakayama K."/>
            <person name="Satake H."/>
        </authorList>
    </citation>
    <scope>NUCLEOTIDE SEQUENCE</scope>
</reference>
<organism evidence="1 2">
    <name type="scientific">Tanacetum coccineum</name>
    <dbReference type="NCBI Taxonomy" id="301880"/>
    <lineage>
        <taxon>Eukaryota</taxon>
        <taxon>Viridiplantae</taxon>
        <taxon>Streptophyta</taxon>
        <taxon>Embryophyta</taxon>
        <taxon>Tracheophyta</taxon>
        <taxon>Spermatophyta</taxon>
        <taxon>Magnoliopsida</taxon>
        <taxon>eudicotyledons</taxon>
        <taxon>Gunneridae</taxon>
        <taxon>Pentapetalae</taxon>
        <taxon>asterids</taxon>
        <taxon>campanulids</taxon>
        <taxon>Asterales</taxon>
        <taxon>Asteraceae</taxon>
        <taxon>Asteroideae</taxon>
        <taxon>Anthemideae</taxon>
        <taxon>Anthemidinae</taxon>
        <taxon>Tanacetum</taxon>
    </lineage>
</organism>
<gene>
    <name evidence="1" type="ORF">Tco_0821858</name>
</gene>
<keyword evidence="2" id="KW-1185">Reference proteome</keyword>
<sequence length="69" mass="7261">MDKSSSAKTLGVAVGCCLDEGLSAKLSLAGGRDLKELVDLHLQSDTLATKGIHVIGEFLKPIIPFLKLP</sequence>
<protein>
    <submittedName>
        <fullName evidence="1">Uncharacterized protein</fullName>
    </submittedName>
</protein>
<comment type="caution">
    <text evidence="1">The sequence shown here is derived from an EMBL/GenBank/DDBJ whole genome shotgun (WGS) entry which is preliminary data.</text>
</comment>
<proteinExistence type="predicted"/>
<evidence type="ECO:0000313" key="2">
    <source>
        <dbReference type="Proteomes" id="UP001151760"/>
    </source>
</evidence>